<dbReference type="PANTHER" id="PTHR31257:SF2">
    <property type="entry name" value="RICIN B-LIKE LECTIN EULS3"/>
    <property type="match status" value="1"/>
</dbReference>
<dbReference type="AlphaFoldDB" id="A0A843WFS6"/>
<dbReference type="InterPro" id="IPR035992">
    <property type="entry name" value="Ricin_B-like_lectins"/>
</dbReference>
<dbReference type="Proteomes" id="UP000652761">
    <property type="component" value="Unassembled WGS sequence"/>
</dbReference>
<feature type="non-terminal residue" evidence="1">
    <location>
        <position position="1"/>
    </location>
</feature>
<evidence type="ECO:0000313" key="1">
    <source>
        <dbReference type="EMBL" id="MQM09142.1"/>
    </source>
</evidence>
<sequence>MAATDLSLTIQDGMAHWYRDVKYGDRVKDANGFQSFALVNKATGLALKHATGSTRPVQLIPHNPDAFDETVLWTEGNDPEYHAIRMVNNIKLNLEAKEDNGVLREGSVVVLEEWHNGENQRWKIVSYN</sequence>
<protein>
    <submittedName>
        <fullName evidence="1">Uncharacterized protein</fullName>
    </submittedName>
</protein>
<dbReference type="Gene3D" id="2.80.10.50">
    <property type="match status" value="1"/>
</dbReference>
<dbReference type="OrthoDB" id="7769065at2759"/>
<organism evidence="1 2">
    <name type="scientific">Colocasia esculenta</name>
    <name type="common">Wild taro</name>
    <name type="synonym">Arum esculentum</name>
    <dbReference type="NCBI Taxonomy" id="4460"/>
    <lineage>
        <taxon>Eukaryota</taxon>
        <taxon>Viridiplantae</taxon>
        <taxon>Streptophyta</taxon>
        <taxon>Embryophyta</taxon>
        <taxon>Tracheophyta</taxon>
        <taxon>Spermatophyta</taxon>
        <taxon>Magnoliopsida</taxon>
        <taxon>Liliopsida</taxon>
        <taxon>Araceae</taxon>
        <taxon>Aroideae</taxon>
        <taxon>Colocasieae</taxon>
        <taxon>Colocasia</taxon>
    </lineage>
</organism>
<dbReference type="SUPFAM" id="SSF50370">
    <property type="entry name" value="Ricin B-like lectins"/>
    <property type="match status" value="1"/>
</dbReference>
<proteinExistence type="predicted"/>
<evidence type="ECO:0000313" key="2">
    <source>
        <dbReference type="Proteomes" id="UP000652761"/>
    </source>
</evidence>
<comment type="caution">
    <text evidence="1">The sequence shown here is derived from an EMBL/GenBank/DDBJ whole genome shotgun (WGS) entry which is preliminary data.</text>
</comment>
<keyword evidence="2" id="KW-1185">Reference proteome</keyword>
<gene>
    <name evidence="1" type="ORF">Taro_042009</name>
</gene>
<reference evidence="1" key="1">
    <citation type="submission" date="2017-07" db="EMBL/GenBank/DDBJ databases">
        <title>Taro Niue Genome Assembly and Annotation.</title>
        <authorList>
            <person name="Atibalentja N."/>
            <person name="Keating K."/>
            <person name="Fields C.J."/>
        </authorList>
    </citation>
    <scope>NUCLEOTIDE SEQUENCE</scope>
    <source>
        <strain evidence="1">Niue_2</strain>
        <tissue evidence="1">Leaf</tissue>
    </source>
</reference>
<dbReference type="EMBL" id="NMUH01004299">
    <property type="protein sequence ID" value="MQM09142.1"/>
    <property type="molecule type" value="Genomic_DNA"/>
</dbReference>
<accession>A0A843WFS6</accession>
<dbReference type="PANTHER" id="PTHR31257">
    <property type="entry name" value="RICIN B-LIKE LECTIN EULS3"/>
    <property type="match status" value="1"/>
</dbReference>
<name>A0A843WFS6_COLES</name>
<dbReference type="InterPro" id="IPR040249">
    <property type="entry name" value="Ricin_B-like_lectin_EULS3-like"/>
</dbReference>